<evidence type="ECO:0000256" key="5">
    <source>
        <dbReference type="ARBA" id="ARBA00023163"/>
    </source>
</evidence>
<dbReference type="PANTHER" id="PTHR43133:SF8">
    <property type="entry name" value="RNA POLYMERASE SIGMA FACTOR HI_1459-RELATED"/>
    <property type="match status" value="1"/>
</dbReference>
<accession>A0A317L346</accession>
<reference evidence="7 8" key="1">
    <citation type="submission" date="2018-05" db="EMBL/GenBank/DDBJ databases">
        <title>Genomic analysis of Gracilibacillus dipsosauri DD1 reveals novel features of a salt-tolerant amylase.</title>
        <authorList>
            <person name="Deutch C.E."/>
            <person name="Yang S."/>
        </authorList>
    </citation>
    <scope>NUCLEOTIDE SEQUENCE [LARGE SCALE GENOMIC DNA]</scope>
    <source>
        <strain evidence="7 8">DD1</strain>
    </source>
</reference>
<dbReference type="PANTHER" id="PTHR43133">
    <property type="entry name" value="RNA POLYMERASE ECF-TYPE SIGMA FACTO"/>
    <property type="match status" value="1"/>
</dbReference>
<dbReference type="Pfam" id="PF08281">
    <property type="entry name" value="Sigma70_r4_2"/>
    <property type="match status" value="1"/>
</dbReference>
<dbReference type="InterPro" id="IPR013325">
    <property type="entry name" value="RNA_pol_sigma_r2"/>
</dbReference>
<evidence type="ECO:0000313" key="7">
    <source>
        <dbReference type="EMBL" id="PWU70301.1"/>
    </source>
</evidence>
<dbReference type="GO" id="GO:0016987">
    <property type="term" value="F:sigma factor activity"/>
    <property type="evidence" value="ECO:0007669"/>
    <property type="project" value="UniProtKB-KW"/>
</dbReference>
<feature type="domain" description="RNA polymerase sigma factor 70 region 4 type 2" evidence="6">
    <location>
        <begin position="103"/>
        <end position="152"/>
    </location>
</feature>
<evidence type="ECO:0000256" key="1">
    <source>
        <dbReference type="ARBA" id="ARBA00010641"/>
    </source>
</evidence>
<evidence type="ECO:0000256" key="4">
    <source>
        <dbReference type="ARBA" id="ARBA00023125"/>
    </source>
</evidence>
<dbReference type="SUPFAM" id="SSF88659">
    <property type="entry name" value="Sigma3 and sigma4 domains of RNA polymerase sigma factors"/>
    <property type="match status" value="1"/>
</dbReference>
<evidence type="ECO:0000259" key="6">
    <source>
        <dbReference type="Pfam" id="PF08281"/>
    </source>
</evidence>
<dbReference type="OrthoDB" id="2381154at2"/>
<dbReference type="Gene3D" id="1.10.10.10">
    <property type="entry name" value="Winged helix-like DNA-binding domain superfamily/Winged helix DNA-binding domain"/>
    <property type="match status" value="1"/>
</dbReference>
<comment type="caution">
    <text evidence="7">The sequence shown here is derived from an EMBL/GenBank/DDBJ whole genome shotgun (WGS) entry which is preliminary data.</text>
</comment>
<keyword evidence="2" id="KW-0805">Transcription regulation</keyword>
<keyword evidence="3" id="KW-0731">Sigma factor</keyword>
<dbReference type="EMBL" id="QGTD01000001">
    <property type="protein sequence ID" value="PWU70301.1"/>
    <property type="molecule type" value="Genomic_DNA"/>
</dbReference>
<evidence type="ECO:0000256" key="2">
    <source>
        <dbReference type="ARBA" id="ARBA00023015"/>
    </source>
</evidence>
<dbReference type="AlphaFoldDB" id="A0A317L346"/>
<dbReference type="InterPro" id="IPR013249">
    <property type="entry name" value="RNA_pol_sigma70_r4_t2"/>
</dbReference>
<keyword evidence="8" id="KW-1185">Reference proteome</keyword>
<dbReference type="InterPro" id="IPR013324">
    <property type="entry name" value="RNA_pol_sigma_r3/r4-like"/>
</dbReference>
<dbReference type="InterPro" id="IPR036388">
    <property type="entry name" value="WH-like_DNA-bd_sf"/>
</dbReference>
<evidence type="ECO:0000313" key="8">
    <source>
        <dbReference type="Proteomes" id="UP000245624"/>
    </source>
</evidence>
<dbReference type="Proteomes" id="UP000245624">
    <property type="component" value="Unassembled WGS sequence"/>
</dbReference>
<dbReference type="GO" id="GO:0006352">
    <property type="term" value="P:DNA-templated transcription initiation"/>
    <property type="evidence" value="ECO:0007669"/>
    <property type="project" value="InterPro"/>
</dbReference>
<name>A0A317L346_9BACI</name>
<evidence type="ECO:0000256" key="3">
    <source>
        <dbReference type="ARBA" id="ARBA00023082"/>
    </source>
</evidence>
<gene>
    <name evidence="7" type="ORF">DLJ74_00205</name>
</gene>
<keyword evidence="5" id="KW-0804">Transcription</keyword>
<dbReference type="SUPFAM" id="SSF88946">
    <property type="entry name" value="Sigma2 domain of RNA polymerase sigma factors"/>
    <property type="match status" value="1"/>
</dbReference>
<sequence length="219" mass="25940">MCARPSTIEVQGSFIQVYRQLSHYCHFLSRNKWDGEELAQEAICKAIAYYDDKDQWNISLLKKIAYHVWIDQKRRHQHELMEIPIDLASEEKGDKEEIEFLVERLQSKMTSKQLLIFILKDVFRYRLIEIAEYFHMSETGVKATLYRARKHLEKMDQDKLESYDHTRANKKLVSIITQSIYLDDPSRIIKLIPVLYPNNQPKCKHHIFTPPTNILSMAA</sequence>
<proteinExistence type="inferred from homology"/>
<protein>
    <recommendedName>
        <fullName evidence="6">RNA polymerase sigma factor 70 region 4 type 2 domain-containing protein</fullName>
    </recommendedName>
</protein>
<keyword evidence="4" id="KW-0238">DNA-binding</keyword>
<dbReference type="GO" id="GO:0003677">
    <property type="term" value="F:DNA binding"/>
    <property type="evidence" value="ECO:0007669"/>
    <property type="project" value="UniProtKB-KW"/>
</dbReference>
<dbReference type="RefSeq" id="WP_109982854.1">
    <property type="nucleotide sequence ID" value="NZ_QGTD01000001.1"/>
</dbReference>
<dbReference type="InterPro" id="IPR039425">
    <property type="entry name" value="RNA_pol_sigma-70-like"/>
</dbReference>
<organism evidence="7 8">
    <name type="scientific">Gracilibacillus dipsosauri</name>
    <dbReference type="NCBI Taxonomy" id="178340"/>
    <lineage>
        <taxon>Bacteria</taxon>
        <taxon>Bacillati</taxon>
        <taxon>Bacillota</taxon>
        <taxon>Bacilli</taxon>
        <taxon>Bacillales</taxon>
        <taxon>Bacillaceae</taxon>
        <taxon>Gracilibacillus</taxon>
    </lineage>
</organism>
<comment type="similarity">
    <text evidence="1">Belongs to the sigma-70 factor family. ECF subfamily.</text>
</comment>